<evidence type="ECO:0000313" key="1">
    <source>
        <dbReference type="EMBL" id="QGU01810.1"/>
    </source>
</evidence>
<organism evidence="1 2">
    <name type="scientific">Corynebacterium kalinowskii</name>
    <dbReference type="NCBI Taxonomy" id="2675216"/>
    <lineage>
        <taxon>Bacteria</taxon>
        <taxon>Bacillati</taxon>
        <taxon>Actinomycetota</taxon>
        <taxon>Actinomycetes</taxon>
        <taxon>Mycobacteriales</taxon>
        <taxon>Corynebacteriaceae</taxon>
        <taxon>Corynebacterium</taxon>
    </lineage>
</organism>
<dbReference type="AlphaFoldDB" id="A0A6B8VWY7"/>
<evidence type="ECO:0000313" key="2">
    <source>
        <dbReference type="Proteomes" id="UP000427071"/>
    </source>
</evidence>
<dbReference type="Proteomes" id="UP000427071">
    <property type="component" value="Chromosome"/>
</dbReference>
<proteinExistence type="predicted"/>
<accession>A0A6B8VWY7</accession>
<name>A0A6B8VWY7_9CORY</name>
<sequence length="529" mass="58442">MNKADVARLYARAEYVTYQVTVEVTGTPPGPPEQFMFFGPAVLFNPDLNGTTISRSDDRGLLTVTRGDKPLVIRNRESMWVFGRTGAEDIPGHYPSGTLVSSVDPNPFLGPIRLKKFDLLGKGSVIGRPTWRLIDEHLHIDIDQEYGIVLAAEYPDFRIAATSITILDSLDATWDGPTVPRDDLGNVISPKPAPTLPGAIDHLPPLADGRLRIHVTKAALEYHKVDWAVGDVTAMPLRFHTSSSPIQGLECEVRCQVRHDGRPPVVEKQEAWWQGLALGDGWCAQLISDSPISGDVTLAGYFKWWAYDFDRTSTWLRIESLYAVVSDENDVVLQQLSRAENEFNDYSPNGWETKGYIVDATPVPLSEAPVPEQVVLAGHVAADEKYLWIAAVGFPLVEAYDARTGEFSHRVSLAAPIGRDPLLKLASENQVVAVINGEVFPLGEAPVALANSAIDRFIEPYRGVSVKHDFGSVEFWVDELLTSFERTGAQRIFDATPERIRMLTTGQLHQWTPETGWTSMALTGGQFVL</sequence>
<dbReference type="EMBL" id="CP046452">
    <property type="protein sequence ID" value="QGU01810.1"/>
    <property type="molecule type" value="Genomic_DNA"/>
</dbReference>
<keyword evidence="2" id="KW-1185">Reference proteome</keyword>
<gene>
    <name evidence="1" type="ORF">CKALI_04660</name>
</gene>
<dbReference type="RefSeq" id="WP_156192181.1">
    <property type="nucleotide sequence ID" value="NZ_CP046452.1"/>
</dbReference>
<reference evidence="2" key="1">
    <citation type="submission" date="2019-11" db="EMBL/GenBank/DDBJ databases">
        <title>Complete genome sequence of Corynebacterium kalinowskii 1959, a novel Corynebacterium species isolated from soil of a small paddock in Vilsendorf, Germany.</title>
        <authorList>
            <person name="Schaffert L."/>
            <person name="Ruwe M."/>
            <person name="Milse J."/>
            <person name="Hanuschka K."/>
            <person name="Ortseifen V."/>
            <person name="Droste J."/>
            <person name="Brandt D."/>
            <person name="Schlueter L."/>
            <person name="Kutter Y."/>
            <person name="Vinke S."/>
            <person name="Viehoefer P."/>
            <person name="Jacob L."/>
            <person name="Luebke N.-C."/>
            <person name="Schulte-Berndt E."/>
            <person name="Hain C."/>
            <person name="Linder M."/>
            <person name="Schmidt P."/>
            <person name="Wollenschlaeger L."/>
            <person name="Luttermann T."/>
            <person name="Thieme E."/>
            <person name="Hassa J."/>
            <person name="Haak M."/>
            <person name="Wittchen M."/>
            <person name="Mentz A."/>
            <person name="Persicke M."/>
            <person name="Busche T."/>
            <person name="Ruckert C."/>
        </authorList>
    </citation>
    <scope>NUCLEOTIDE SEQUENCE [LARGE SCALE GENOMIC DNA]</scope>
    <source>
        <strain evidence="2">1959</strain>
    </source>
</reference>
<dbReference type="KEGG" id="ckw:CKALI_04660"/>
<protein>
    <submittedName>
        <fullName evidence="1">Uncharacterized protein</fullName>
    </submittedName>
</protein>